<organism evidence="1 2">
    <name type="scientific">Phormidium nigroviride PCC 7112</name>
    <dbReference type="NCBI Taxonomy" id="179408"/>
    <lineage>
        <taxon>Bacteria</taxon>
        <taxon>Bacillati</taxon>
        <taxon>Cyanobacteriota</taxon>
        <taxon>Cyanophyceae</taxon>
        <taxon>Oscillatoriophycideae</taxon>
        <taxon>Oscillatoriales</taxon>
        <taxon>Oscillatoriaceae</taxon>
        <taxon>Phormidium</taxon>
    </lineage>
</organism>
<protein>
    <submittedName>
        <fullName evidence="1">Uncharacterized protein</fullName>
    </submittedName>
</protein>
<evidence type="ECO:0000313" key="1">
    <source>
        <dbReference type="EMBL" id="AFZ08884.1"/>
    </source>
</evidence>
<dbReference type="AlphaFoldDB" id="K9VMV5"/>
<evidence type="ECO:0000313" key="2">
    <source>
        <dbReference type="Proteomes" id="UP000010478"/>
    </source>
</evidence>
<dbReference type="KEGG" id="oni:Osc7112_4590"/>
<dbReference type="eggNOG" id="ENOG5033WB9">
    <property type="taxonomic scope" value="Bacteria"/>
</dbReference>
<gene>
    <name evidence="1" type="ORF">Osc7112_4590</name>
</gene>
<accession>K9VMV5</accession>
<keyword evidence="2" id="KW-1185">Reference proteome</keyword>
<name>K9VMV5_9CYAN</name>
<dbReference type="Proteomes" id="UP000010478">
    <property type="component" value="Chromosome"/>
</dbReference>
<reference evidence="1 2" key="1">
    <citation type="submission" date="2012-05" db="EMBL/GenBank/DDBJ databases">
        <title>Finished chromosome of genome of Oscillatoria sp. PCC 7112.</title>
        <authorList>
            <consortium name="US DOE Joint Genome Institute"/>
            <person name="Gugger M."/>
            <person name="Coursin T."/>
            <person name="Rippka R."/>
            <person name="Tandeau De Marsac N."/>
            <person name="Huntemann M."/>
            <person name="Wei C.-L."/>
            <person name="Han J."/>
            <person name="Detter J.C."/>
            <person name="Han C."/>
            <person name="Tapia R."/>
            <person name="Davenport K."/>
            <person name="Daligault H."/>
            <person name="Erkkila T."/>
            <person name="Gu W."/>
            <person name="Munk A.C.C."/>
            <person name="Teshima H."/>
            <person name="Xu Y."/>
            <person name="Chain P."/>
            <person name="Chen A."/>
            <person name="Krypides N."/>
            <person name="Mavromatis K."/>
            <person name="Markowitz V."/>
            <person name="Szeto E."/>
            <person name="Ivanova N."/>
            <person name="Mikhailova N."/>
            <person name="Ovchinnikova G."/>
            <person name="Pagani I."/>
            <person name="Pati A."/>
            <person name="Goodwin L."/>
            <person name="Peters L."/>
            <person name="Pitluck S."/>
            <person name="Woyke T."/>
            <person name="Kerfeld C."/>
        </authorList>
    </citation>
    <scope>NUCLEOTIDE SEQUENCE [LARGE SCALE GENOMIC DNA]</scope>
    <source>
        <strain evidence="1 2">PCC 7112</strain>
    </source>
</reference>
<dbReference type="EMBL" id="CP003614">
    <property type="protein sequence ID" value="AFZ08884.1"/>
    <property type="molecule type" value="Genomic_DNA"/>
</dbReference>
<dbReference type="RefSeq" id="WP_015178124.1">
    <property type="nucleotide sequence ID" value="NC_019729.1"/>
</dbReference>
<dbReference type="OrthoDB" id="9834414at2"/>
<sequence length="105" mass="11801">MCSPPGVPNIKLQPSSFEAFSCIVVVKINVLWGTVDRPLHPSLTTKAREAFVNKQLCSEYTRIVGTKLRLARSRNHAERHIDADPLPNREFSTPRKAVFLSNLTD</sequence>
<proteinExistence type="predicted"/>
<dbReference type="HOGENOM" id="CLU_2233801_0_0_3"/>
<dbReference type="STRING" id="179408.Osc7112_4590"/>